<dbReference type="Pfam" id="PF19572">
    <property type="entry name" value="PorV"/>
    <property type="match status" value="1"/>
</dbReference>
<keyword evidence="3" id="KW-1185">Reference proteome</keyword>
<gene>
    <name evidence="2" type="ORF">JKP34_09550</name>
</gene>
<dbReference type="RefSeq" id="WP_201920231.1">
    <property type="nucleotide sequence ID" value="NZ_JAERQG010000002.1"/>
</dbReference>
<dbReference type="EMBL" id="JAERQG010000002">
    <property type="protein sequence ID" value="MBL0765495.1"/>
    <property type="molecule type" value="Genomic_DNA"/>
</dbReference>
<evidence type="ECO:0000313" key="3">
    <source>
        <dbReference type="Proteomes" id="UP000642920"/>
    </source>
</evidence>
<comment type="caution">
    <text evidence="2">The sequence shown here is derived from an EMBL/GenBank/DDBJ whole genome shotgun (WGS) entry which is preliminary data.</text>
</comment>
<reference evidence="2" key="1">
    <citation type="submission" date="2021-01" db="EMBL/GenBank/DDBJ databases">
        <title>Marivirga sp. nov., isolated from intertidal surface sediments.</title>
        <authorList>
            <person name="Zhang M."/>
        </authorList>
    </citation>
    <scope>NUCLEOTIDE SEQUENCE</scope>
    <source>
        <strain evidence="2">SM1354</strain>
    </source>
</reference>
<evidence type="ECO:0000313" key="2">
    <source>
        <dbReference type="EMBL" id="MBL0765495.1"/>
    </source>
</evidence>
<dbReference type="Gene3D" id="2.40.160.60">
    <property type="entry name" value="Outer membrane protein transport protein (OMPP1/FadL/TodX)"/>
    <property type="match status" value="1"/>
</dbReference>
<dbReference type="AlphaFoldDB" id="A0A937AAX1"/>
<name>A0A937AAX1_9BACT</name>
<evidence type="ECO:0000259" key="1">
    <source>
        <dbReference type="Pfam" id="PF19572"/>
    </source>
</evidence>
<sequence length="363" mass="40450">MKIKVQHILICFITVLGGINSTRAQVSKPKYANEFLAIGVGARGLAMGNAVVATTVDASATYWNPANLVRVKADNNLTIQHAEYFAGIAAYDYVGYATPIDEKGVMGISFIRFGVDDIPDTRYLYDANGAINYDNIRFFSAADYAFQFSYARPLSLLEGLNFGANAKVVHRSVGKFANAWGFGLDAALAYQLNNFDFALVGKDIFGTFTTWYHNTSLIEDVYLQTGNEIPENTTEMTLPRLVLGAAYTQQLPYNLSILGEINLETTFDGPRNTYISEDMYSIDPKFGIEIAYKNLAFLRFGGNNLQKIRNFNGSERWNGQSNIGMGFKYKILQIDYAYTDLGDASESLYSHIFTIILNWDAKE</sequence>
<dbReference type="Proteomes" id="UP000642920">
    <property type="component" value="Unassembled WGS sequence"/>
</dbReference>
<protein>
    <submittedName>
        <fullName evidence="2">PorV/PorQ family protein</fullName>
    </submittedName>
</protein>
<proteinExistence type="predicted"/>
<dbReference type="NCBIfam" id="NF033709">
    <property type="entry name" value="PorV_fam"/>
    <property type="match status" value="1"/>
</dbReference>
<dbReference type="InterPro" id="IPR045741">
    <property type="entry name" value="PorV"/>
</dbReference>
<accession>A0A937AAX1</accession>
<feature type="domain" description="Type IX secretion system protein PorV" evidence="1">
    <location>
        <begin position="32"/>
        <end position="149"/>
    </location>
</feature>
<organism evidence="2 3">
    <name type="scientific">Marivirga atlantica</name>
    <dbReference type="NCBI Taxonomy" id="1548457"/>
    <lineage>
        <taxon>Bacteria</taxon>
        <taxon>Pseudomonadati</taxon>
        <taxon>Bacteroidota</taxon>
        <taxon>Cytophagia</taxon>
        <taxon>Cytophagales</taxon>
        <taxon>Marivirgaceae</taxon>
        <taxon>Marivirga</taxon>
    </lineage>
</organism>